<protein>
    <submittedName>
        <fullName evidence="1">RcsF protein</fullName>
    </submittedName>
</protein>
<evidence type="ECO:0000313" key="1">
    <source>
        <dbReference type="EMBL" id="REL26540.1"/>
    </source>
</evidence>
<dbReference type="EMBL" id="QUOU01000001">
    <property type="protein sequence ID" value="REL26540.1"/>
    <property type="molecule type" value="Genomic_DNA"/>
</dbReference>
<gene>
    <name evidence="1" type="ORF">DXX93_08075</name>
</gene>
<dbReference type="RefSeq" id="WP_116007657.1">
    <property type="nucleotide sequence ID" value="NZ_QUOU01000001.1"/>
</dbReference>
<dbReference type="Pfam" id="PF16358">
    <property type="entry name" value="RcsF"/>
    <property type="match status" value="1"/>
</dbReference>
<evidence type="ECO:0000313" key="2">
    <source>
        <dbReference type="Proteomes" id="UP000256478"/>
    </source>
</evidence>
<dbReference type="InterPro" id="IPR030852">
    <property type="entry name" value="RcsF"/>
</dbReference>
<organism evidence="1 2">
    <name type="scientific">Thalassotalea euphylliae</name>
    <dbReference type="NCBI Taxonomy" id="1655234"/>
    <lineage>
        <taxon>Bacteria</taxon>
        <taxon>Pseudomonadati</taxon>
        <taxon>Pseudomonadota</taxon>
        <taxon>Gammaproteobacteria</taxon>
        <taxon>Alteromonadales</taxon>
        <taxon>Colwelliaceae</taxon>
        <taxon>Thalassotalea</taxon>
    </lineage>
</organism>
<dbReference type="Gene3D" id="3.30.110.70">
    <property type="entry name" value="Hypothetical protein apc22750. Chain B"/>
    <property type="match status" value="1"/>
</dbReference>
<dbReference type="GO" id="GO:0035556">
    <property type="term" value="P:intracellular signal transduction"/>
    <property type="evidence" value="ECO:0007669"/>
    <property type="project" value="InterPro"/>
</dbReference>
<name>A0A3E0TQC4_9GAMM</name>
<dbReference type="Proteomes" id="UP000256478">
    <property type="component" value="Unassembled WGS sequence"/>
</dbReference>
<reference evidence="1 2" key="1">
    <citation type="submission" date="2018-08" db="EMBL/GenBank/DDBJ databases">
        <title>Thalassotalea euphylliae genome.</title>
        <authorList>
            <person name="Summers S."/>
            <person name="Rice S.A."/>
            <person name="Freckelton M.L."/>
            <person name="Nedved B.T."/>
            <person name="Hadfield M.G."/>
        </authorList>
    </citation>
    <scope>NUCLEOTIDE SEQUENCE [LARGE SCALE GENOMIC DNA]</scope>
    <source>
        <strain evidence="1 2">H1</strain>
    </source>
</reference>
<dbReference type="GO" id="GO:0009279">
    <property type="term" value="C:cell outer membrane"/>
    <property type="evidence" value="ECO:0007669"/>
    <property type="project" value="InterPro"/>
</dbReference>
<dbReference type="PROSITE" id="PS51257">
    <property type="entry name" value="PROKAR_LIPOPROTEIN"/>
    <property type="match status" value="1"/>
</dbReference>
<accession>A0A3E0TQC4</accession>
<comment type="caution">
    <text evidence="1">The sequence shown here is derived from an EMBL/GenBank/DDBJ whole genome shotgun (WGS) entry which is preliminary data.</text>
</comment>
<dbReference type="OrthoDB" id="6399623at2"/>
<sequence>MSIKHLTANQVLAYLGMTSCALLLSSCAKISTVHTNLDRENFSHYFSPGEVTIFDNEQAFPGKYQMIGMVEGEHCQAKAHLAPPDKIEARTQARRNAYQLGANAIVFSGCAEVTHQQIESRQCHASIVCYGKAYQVENIQ</sequence>
<dbReference type="AlphaFoldDB" id="A0A3E0TQC4"/>
<proteinExistence type="predicted"/>